<dbReference type="AlphaFoldDB" id="A0AAD5QHU3"/>
<sequence length="105" mass="11626">MVATASKRRLSSSTKIMKKPLATSNFKPKIVVKESDRIARMKAAREAYSKLSKDRSQKPSTSGVRTAPKKVVNEVSVETKEMNSVVTILLLHGGVRLHETLFSNL</sequence>
<dbReference type="EMBL" id="JAHQIW010000550">
    <property type="protein sequence ID" value="KAJ1348745.1"/>
    <property type="molecule type" value="Genomic_DNA"/>
</dbReference>
<proteinExistence type="predicted"/>
<dbReference type="Proteomes" id="UP001196413">
    <property type="component" value="Unassembled WGS sequence"/>
</dbReference>
<reference evidence="2" key="1">
    <citation type="submission" date="2021-06" db="EMBL/GenBank/DDBJ databases">
        <title>Parelaphostrongylus tenuis whole genome reference sequence.</title>
        <authorList>
            <person name="Garwood T.J."/>
            <person name="Larsen P.A."/>
            <person name="Fountain-Jones N.M."/>
            <person name="Garbe J.R."/>
            <person name="Macchietto M.G."/>
            <person name="Kania S.A."/>
            <person name="Gerhold R.W."/>
            <person name="Richards J.E."/>
            <person name="Wolf T.M."/>
        </authorList>
    </citation>
    <scope>NUCLEOTIDE SEQUENCE</scope>
    <source>
        <strain evidence="2">MNPRO001-30</strain>
        <tissue evidence="2">Meninges</tissue>
    </source>
</reference>
<comment type="caution">
    <text evidence="2">The sequence shown here is derived from an EMBL/GenBank/DDBJ whole genome shotgun (WGS) entry which is preliminary data.</text>
</comment>
<feature type="region of interest" description="Disordered" evidence="1">
    <location>
        <begin position="47"/>
        <end position="68"/>
    </location>
</feature>
<gene>
    <name evidence="2" type="ORF">KIN20_004118</name>
</gene>
<keyword evidence="3" id="KW-1185">Reference proteome</keyword>
<evidence type="ECO:0000313" key="2">
    <source>
        <dbReference type="EMBL" id="KAJ1348745.1"/>
    </source>
</evidence>
<feature type="compositionally biased region" description="Basic and acidic residues" evidence="1">
    <location>
        <begin position="47"/>
        <end position="57"/>
    </location>
</feature>
<organism evidence="2 3">
    <name type="scientific">Parelaphostrongylus tenuis</name>
    <name type="common">Meningeal worm</name>
    <dbReference type="NCBI Taxonomy" id="148309"/>
    <lineage>
        <taxon>Eukaryota</taxon>
        <taxon>Metazoa</taxon>
        <taxon>Ecdysozoa</taxon>
        <taxon>Nematoda</taxon>
        <taxon>Chromadorea</taxon>
        <taxon>Rhabditida</taxon>
        <taxon>Rhabditina</taxon>
        <taxon>Rhabditomorpha</taxon>
        <taxon>Strongyloidea</taxon>
        <taxon>Metastrongylidae</taxon>
        <taxon>Parelaphostrongylus</taxon>
    </lineage>
</organism>
<name>A0AAD5QHU3_PARTN</name>
<evidence type="ECO:0000256" key="1">
    <source>
        <dbReference type="SAM" id="MobiDB-lite"/>
    </source>
</evidence>
<evidence type="ECO:0000313" key="3">
    <source>
        <dbReference type="Proteomes" id="UP001196413"/>
    </source>
</evidence>
<accession>A0AAD5QHU3</accession>
<protein>
    <submittedName>
        <fullName evidence="2">Uncharacterized protein</fullName>
    </submittedName>
</protein>